<comment type="caution">
    <text evidence="2">The sequence shown here is derived from an EMBL/GenBank/DDBJ whole genome shotgun (WGS) entry which is preliminary data.</text>
</comment>
<feature type="region of interest" description="Disordered" evidence="1">
    <location>
        <begin position="1"/>
        <end position="23"/>
    </location>
</feature>
<evidence type="ECO:0000313" key="3">
    <source>
        <dbReference type="Proteomes" id="UP000299102"/>
    </source>
</evidence>
<dbReference type="AlphaFoldDB" id="A0A4C1ZN32"/>
<sequence length="99" mass="11156">MRATTTHLKRNHQQTGARSWGIHPGQRNLRKAVEALSASYCSAQNGESLWDVIYRVIKETENREDILLQAELRRSSGTLDSRAWKVAAIKVIPKPGTDD</sequence>
<proteinExistence type="predicted"/>
<protein>
    <submittedName>
        <fullName evidence="2">Uncharacterized protein</fullName>
    </submittedName>
</protein>
<evidence type="ECO:0000256" key="1">
    <source>
        <dbReference type="SAM" id="MobiDB-lite"/>
    </source>
</evidence>
<evidence type="ECO:0000313" key="2">
    <source>
        <dbReference type="EMBL" id="GBP89320.1"/>
    </source>
</evidence>
<accession>A0A4C1ZN32</accession>
<dbReference type="EMBL" id="BGZK01001991">
    <property type="protein sequence ID" value="GBP89320.1"/>
    <property type="molecule type" value="Genomic_DNA"/>
</dbReference>
<keyword evidence="3" id="KW-1185">Reference proteome</keyword>
<reference evidence="2 3" key="1">
    <citation type="journal article" date="2019" name="Commun. Biol.">
        <title>The bagworm genome reveals a unique fibroin gene that provides high tensile strength.</title>
        <authorList>
            <person name="Kono N."/>
            <person name="Nakamura H."/>
            <person name="Ohtoshi R."/>
            <person name="Tomita M."/>
            <person name="Numata K."/>
            <person name="Arakawa K."/>
        </authorList>
    </citation>
    <scope>NUCLEOTIDE SEQUENCE [LARGE SCALE GENOMIC DNA]</scope>
</reference>
<organism evidence="2 3">
    <name type="scientific">Eumeta variegata</name>
    <name type="common">Bagworm moth</name>
    <name type="synonym">Eumeta japonica</name>
    <dbReference type="NCBI Taxonomy" id="151549"/>
    <lineage>
        <taxon>Eukaryota</taxon>
        <taxon>Metazoa</taxon>
        <taxon>Ecdysozoa</taxon>
        <taxon>Arthropoda</taxon>
        <taxon>Hexapoda</taxon>
        <taxon>Insecta</taxon>
        <taxon>Pterygota</taxon>
        <taxon>Neoptera</taxon>
        <taxon>Endopterygota</taxon>
        <taxon>Lepidoptera</taxon>
        <taxon>Glossata</taxon>
        <taxon>Ditrysia</taxon>
        <taxon>Tineoidea</taxon>
        <taxon>Psychidae</taxon>
        <taxon>Oiketicinae</taxon>
        <taxon>Eumeta</taxon>
    </lineage>
</organism>
<name>A0A4C1ZN32_EUMVA</name>
<gene>
    <name evidence="2" type="ORF">EVAR_62810_1</name>
</gene>
<dbReference type="Proteomes" id="UP000299102">
    <property type="component" value="Unassembled WGS sequence"/>
</dbReference>
<dbReference type="OrthoDB" id="7431971at2759"/>